<reference evidence="2" key="1">
    <citation type="journal article" date="2012" name="Science">
        <title>The Paleozoic origin of enzymatic lignin decomposition reconstructed from 31 fungal genomes.</title>
        <authorList>
            <person name="Floudas D."/>
            <person name="Binder M."/>
            <person name="Riley R."/>
            <person name="Barry K."/>
            <person name="Blanchette R.A."/>
            <person name="Henrissat B."/>
            <person name="Martinez A.T."/>
            <person name="Otillar R."/>
            <person name="Spatafora J.W."/>
            <person name="Yadav J.S."/>
            <person name="Aerts A."/>
            <person name="Benoit I."/>
            <person name="Boyd A."/>
            <person name="Carlson A."/>
            <person name="Copeland A."/>
            <person name="Coutinho P.M."/>
            <person name="de Vries R.P."/>
            <person name="Ferreira P."/>
            <person name="Findley K."/>
            <person name="Foster B."/>
            <person name="Gaskell J."/>
            <person name="Glotzer D."/>
            <person name="Gorecki P."/>
            <person name="Heitman J."/>
            <person name="Hesse C."/>
            <person name="Hori C."/>
            <person name="Igarashi K."/>
            <person name="Jurgens J.A."/>
            <person name="Kallen N."/>
            <person name="Kersten P."/>
            <person name="Kohler A."/>
            <person name="Kuees U."/>
            <person name="Kumar T.K.A."/>
            <person name="Kuo A."/>
            <person name="LaButti K."/>
            <person name="Larrondo L.F."/>
            <person name="Lindquist E."/>
            <person name="Ling A."/>
            <person name="Lombard V."/>
            <person name="Lucas S."/>
            <person name="Lundell T."/>
            <person name="Martin R."/>
            <person name="McLaughlin D.J."/>
            <person name="Morgenstern I."/>
            <person name="Morin E."/>
            <person name="Murat C."/>
            <person name="Nagy L.G."/>
            <person name="Nolan M."/>
            <person name="Ohm R.A."/>
            <person name="Patyshakuliyeva A."/>
            <person name="Rokas A."/>
            <person name="Ruiz-Duenas F.J."/>
            <person name="Sabat G."/>
            <person name="Salamov A."/>
            <person name="Samejima M."/>
            <person name="Schmutz J."/>
            <person name="Slot J.C."/>
            <person name="St John F."/>
            <person name="Stenlid J."/>
            <person name="Sun H."/>
            <person name="Sun S."/>
            <person name="Syed K."/>
            <person name="Tsang A."/>
            <person name="Wiebenga A."/>
            <person name="Young D."/>
            <person name="Pisabarro A."/>
            <person name="Eastwood D.C."/>
            <person name="Martin F."/>
            <person name="Cullen D."/>
            <person name="Grigoriev I.V."/>
            <person name="Hibbett D.S."/>
        </authorList>
    </citation>
    <scope>NUCLEOTIDE SEQUENCE [LARGE SCALE GENOMIC DNA]</scope>
    <source>
        <strain evidence="2">RWD-64-598 SS2</strain>
    </source>
</reference>
<name>A0A5M3MFQ8_CONPW</name>
<dbReference type="Proteomes" id="UP000053558">
    <property type="component" value="Unassembled WGS sequence"/>
</dbReference>
<sequence length="610" mass="67868">MSNSSIMDVLTNNSSRKDLLHAVLTSPDPKRPASLSSIFGQLNEYGIDSYAIFDVLVNTYVPLFGRINFKLSIVWRQLGLSDRHQLIRGYMSQWQAWNILIEVCGLGTIHQRHLTLSKLINARAFDICLTTLNHRLLLFRGRAVHLLRASCSESFLPQRLPSQDVAIFISALCTLALQDPDTLYGQLTGPESEMQWNLAKLSFEDPWNKNDESRHLMTRRFFGELQMFALDAARILLAMGLNSSPRARLNVIKHSPEIYDLLLDCGILAHLHGYPEGVSGPLACEALCAFFNWPADTLPGIPHLEALTTLGTKDTKAMIQLGQAWINSVSDSEETERWMRSYTATKALYSSSRSPFTKELYENLSQAASRSRISVLRVVATLTYNADAAGIKNVDIYSLLELAYQGSFKIVAGPDGYPDPFHVSPEYVLGPIAFARLLVVLAQRNALNGVQFLQKSPQGLSSTTSLSRIQHITHPDIIRRFIRISVGRIRDRLAEAYTLRDKGFNGASGVPHSCVAFADAAELAAAVVAFDNITGGDYTQAAFRARYMLVVCLGHVAQMALELKHYQRVYFCALAALDVNEKSARDEKVDKSLVKVYNQRAQEAKIALGL</sequence>
<keyword evidence="2" id="KW-1185">Reference proteome</keyword>
<organism evidence="1 2">
    <name type="scientific">Coniophora puteana (strain RWD-64-598)</name>
    <name type="common">Brown rot fungus</name>
    <dbReference type="NCBI Taxonomy" id="741705"/>
    <lineage>
        <taxon>Eukaryota</taxon>
        <taxon>Fungi</taxon>
        <taxon>Dikarya</taxon>
        <taxon>Basidiomycota</taxon>
        <taxon>Agaricomycotina</taxon>
        <taxon>Agaricomycetes</taxon>
        <taxon>Agaricomycetidae</taxon>
        <taxon>Boletales</taxon>
        <taxon>Coniophorineae</taxon>
        <taxon>Coniophoraceae</taxon>
        <taxon>Coniophora</taxon>
    </lineage>
</organism>
<dbReference type="AlphaFoldDB" id="A0A5M3MFQ8"/>
<dbReference type="OrthoDB" id="2932645at2759"/>
<evidence type="ECO:0000313" key="2">
    <source>
        <dbReference type="Proteomes" id="UP000053558"/>
    </source>
</evidence>
<dbReference type="KEGG" id="cput:CONPUDRAFT_75787"/>
<evidence type="ECO:0000313" key="1">
    <source>
        <dbReference type="EMBL" id="EIW78052.1"/>
    </source>
</evidence>
<proteinExistence type="predicted"/>
<dbReference type="SUPFAM" id="SSF53706">
    <property type="entry name" value="Formate dehydrogenase/DMSO reductase, domains 1-3"/>
    <property type="match status" value="1"/>
</dbReference>
<dbReference type="GeneID" id="19209422"/>
<dbReference type="EMBL" id="JH711583">
    <property type="protein sequence ID" value="EIW78052.1"/>
    <property type="molecule type" value="Genomic_DNA"/>
</dbReference>
<gene>
    <name evidence="1" type="ORF">CONPUDRAFT_75787</name>
</gene>
<protein>
    <submittedName>
        <fullName evidence="1">Uncharacterized protein</fullName>
    </submittedName>
</protein>
<comment type="caution">
    <text evidence="1">The sequence shown here is derived from an EMBL/GenBank/DDBJ whole genome shotgun (WGS) entry which is preliminary data.</text>
</comment>
<dbReference type="RefSeq" id="XP_007771923.1">
    <property type="nucleotide sequence ID" value="XM_007773733.1"/>
</dbReference>
<accession>A0A5M3MFQ8</accession>